<reference evidence="3 4" key="1">
    <citation type="journal article" date="2020" name="ISME J.">
        <title>Uncovering the hidden diversity of litter-decomposition mechanisms in mushroom-forming fungi.</title>
        <authorList>
            <person name="Floudas D."/>
            <person name="Bentzer J."/>
            <person name="Ahren D."/>
            <person name="Johansson T."/>
            <person name="Persson P."/>
            <person name="Tunlid A."/>
        </authorList>
    </citation>
    <scope>NUCLEOTIDE SEQUENCE [LARGE SCALE GENOMIC DNA]</scope>
    <source>
        <strain evidence="3 4">CBS 661.87</strain>
    </source>
</reference>
<feature type="compositionally biased region" description="Polar residues" evidence="1">
    <location>
        <begin position="450"/>
        <end position="466"/>
    </location>
</feature>
<dbReference type="Pfam" id="PF17667">
    <property type="entry name" value="Pkinase_fungal"/>
    <property type="match status" value="2"/>
</dbReference>
<dbReference type="EMBL" id="JAACJP010000027">
    <property type="protein sequence ID" value="KAF5376690.1"/>
    <property type="molecule type" value="Genomic_DNA"/>
</dbReference>
<dbReference type="GO" id="GO:0004672">
    <property type="term" value="F:protein kinase activity"/>
    <property type="evidence" value="ECO:0007669"/>
    <property type="project" value="InterPro"/>
</dbReference>
<feature type="region of interest" description="Disordered" evidence="1">
    <location>
        <begin position="450"/>
        <end position="482"/>
    </location>
</feature>
<evidence type="ECO:0000259" key="2">
    <source>
        <dbReference type="Pfam" id="PF17667"/>
    </source>
</evidence>
<dbReference type="InterPro" id="IPR011009">
    <property type="entry name" value="Kinase-like_dom_sf"/>
</dbReference>
<gene>
    <name evidence="3" type="ORF">D9615_007849</name>
</gene>
<dbReference type="PANTHER" id="PTHR38248">
    <property type="entry name" value="FUNK1 6"/>
    <property type="match status" value="1"/>
</dbReference>
<sequence>MIPLPLSTEALGTKRVLKEDEANAELFLHINVTRLTGEEYRFRLAQEEENELVDRAHTQILMPVGTPTKLLCDLLELIRCFRGCVEDHCHAHNNLIIHRDVSIANLLIYPPRLDGGETFGRLIDFHHAKKAVKFIPLPSSGAPDWRHDFFKAYNVHKGHPCTDDAVAEALRFINSTPAAIIYTEAAIKSRFGSQKGLILTAADLGWDHCEGIRWPDFSDRKARKEERSGTLPFISVEVLQGATLRLDDEDDEDEDMINADDVKLTSTFSHNFVHDMESFLWVLIYLCLTRSGPGIGMLREELNPSHEKYASRGELAKAILKYFDDEELTLTNSKRSLFSNRKRVFETAIVRLFHPYFEPLKPLVRQWWATLKLAYGHHGNEYYHVHAHTLRLLEDTLSVLQTRTDLGQEAATTCELECRESLSEPLQIMAKLAPAMNTITPSMSIVAPQTTPEYHRISSSSNSTIPADSPTRRPAIKKRRVA</sequence>
<evidence type="ECO:0000313" key="4">
    <source>
        <dbReference type="Proteomes" id="UP000565441"/>
    </source>
</evidence>
<evidence type="ECO:0000313" key="3">
    <source>
        <dbReference type="EMBL" id="KAF5376690.1"/>
    </source>
</evidence>
<protein>
    <recommendedName>
        <fullName evidence="2">Fungal-type protein kinase domain-containing protein</fullName>
    </recommendedName>
</protein>
<feature type="domain" description="Fungal-type protein kinase" evidence="2">
    <location>
        <begin position="44"/>
        <end position="130"/>
    </location>
</feature>
<keyword evidence="4" id="KW-1185">Reference proteome</keyword>
<name>A0A8H5H517_9AGAR</name>
<dbReference type="InterPro" id="IPR040976">
    <property type="entry name" value="Pkinase_fungal"/>
</dbReference>
<dbReference type="PROSITE" id="PS00109">
    <property type="entry name" value="PROTEIN_KINASE_TYR"/>
    <property type="match status" value="1"/>
</dbReference>
<evidence type="ECO:0000256" key="1">
    <source>
        <dbReference type="SAM" id="MobiDB-lite"/>
    </source>
</evidence>
<dbReference type="PANTHER" id="PTHR38248:SF2">
    <property type="entry name" value="FUNK1 11"/>
    <property type="match status" value="1"/>
</dbReference>
<dbReference type="Proteomes" id="UP000565441">
    <property type="component" value="Unassembled WGS sequence"/>
</dbReference>
<proteinExistence type="predicted"/>
<dbReference type="OrthoDB" id="5584477at2759"/>
<comment type="caution">
    <text evidence="3">The sequence shown here is derived from an EMBL/GenBank/DDBJ whole genome shotgun (WGS) entry which is preliminary data.</text>
</comment>
<organism evidence="3 4">
    <name type="scientific">Tricholomella constricta</name>
    <dbReference type="NCBI Taxonomy" id="117010"/>
    <lineage>
        <taxon>Eukaryota</taxon>
        <taxon>Fungi</taxon>
        <taxon>Dikarya</taxon>
        <taxon>Basidiomycota</taxon>
        <taxon>Agaricomycotina</taxon>
        <taxon>Agaricomycetes</taxon>
        <taxon>Agaricomycetidae</taxon>
        <taxon>Agaricales</taxon>
        <taxon>Tricholomatineae</taxon>
        <taxon>Lyophyllaceae</taxon>
        <taxon>Tricholomella</taxon>
    </lineage>
</organism>
<dbReference type="Gene3D" id="1.10.510.10">
    <property type="entry name" value="Transferase(Phosphotransferase) domain 1"/>
    <property type="match status" value="1"/>
</dbReference>
<accession>A0A8H5H517</accession>
<feature type="domain" description="Fungal-type protein kinase" evidence="2">
    <location>
        <begin position="220"/>
        <end position="287"/>
    </location>
</feature>
<dbReference type="InterPro" id="IPR008266">
    <property type="entry name" value="Tyr_kinase_AS"/>
</dbReference>
<dbReference type="SUPFAM" id="SSF56112">
    <property type="entry name" value="Protein kinase-like (PK-like)"/>
    <property type="match status" value="1"/>
</dbReference>
<dbReference type="AlphaFoldDB" id="A0A8H5H517"/>